<evidence type="ECO:0000256" key="7">
    <source>
        <dbReference type="ARBA" id="ARBA00023054"/>
    </source>
</evidence>
<dbReference type="GO" id="GO:0051321">
    <property type="term" value="P:meiotic cell cycle"/>
    <property type="evidence" value="ECO:0007669"/>
    <property type="project" value="UniProtKB-KW"/>
</dbReference>
<evidence type="ECO:0000256" key="11">
    <source>
        <dbReference type="ARBA" id="ARBA00023254"/>
    </source>
</evidence>
<name>A0A154P8B3_DUFNO</name>
<accession>A0A154P8B3</accession>
<organism evidence="16 17">
    <name type="scientific">Dufourea novaeangliae</name>
    <name type="common">Sweat bee</name>
    <dbReference type="NCBI Taxonomy" id="178035"/>
    <lineage>
        <taxon>Eukaryota</taxon>
        <taxon>Metazoa</taxon>
        <taxon>Ecdysozoa</taxon>
        <taxon>Arthropoda</taxon>
        <taxon>Hexapoda</taxon>
        <taxon>Insecta</taxon>
        <taxon>Pterygota</taxon>
        <taxon>Neoptera</taxon>
        <taxon>Endopterygota</taxon>
        <taxon>Hymenoptera</taxon>
        <taxon>Apocrita</taxon>
        <taxon>Aculeata</taxon>
        <taxon>Apoidea</taxon>
        <taxon>Anthophila</taxon>
        <taxon>Halictidae</taxon>
        <taxon>Rophitinae</taxon>
        <taxon>Dufourea</taxon>
    </lineage>
</organism>
<keyword evidence="11" id="KW-0469">Meiosis</keyword>
<feature type="coiled-coil region" evidence="14">
    <location>
        <begin position="330"/>
        <end position="357"/>
    </location>
</feature>
<keyword evidence="10" id="KW-0539">Nucleus</keyword>
<evidence type="ECO:0000256" key="8">
    <source>
        <dbReference type="ARBA" id="ARBA00023069"/>
    </source>
</evidence>
<evidence type="ECO:0000256" key="10">
    <source>
        <dbReference type="ARBA" id="ARBA00023242"/>
    </source>
</evidence>
<evidence type="ECO:0000256" key="5">
    <source>
        <dbReference type="ARBA" id="ARBA00022490"/>
    </source>
</evidence>
<dbReference type="AlphaFoldDB" id="A0A154P8B3"/>
<dbReference type="EMBL" id="KQ434842">
    <property type="protein sequence ID" value="KZC08107.1"/>
    <property type="molecule type" value="Genomic_DNA"/>
</dbReference>
<keyword evidence="8" id="KW-0969">Cilium</keyword>
<dbReference type="PANTHER" id="PTHR19265:SF0">
    <property type="entry name" value="MEIOSIS-SPECIFIC NUCLEAR STRUCTURAL PROTEIN 1"/>
    <property type="match status" value="1"/>
</dbReference>
<evidence type="ECO:0000256" key="12">
    <source>
        <dbReference type="ARBA" id="ARBA00023273"/>
    </source>
</evidence>
<keyword evidence="6" id="KW-0282">Flagellum</keyword>
<dbReference type="GO" id="GO:0031514">
    <property type="term" value="C:motile cilium"/>
    <property type="evidence" value="ECO:0007669"/>
    <property type="project" value="TreeGrafter"/>
</dbReference>
<dbReference type="GO" id="GO:0005634">
    <property type="term" value="C:nucleus"/>
    <property type="evidence" value="ECO:0007669"/>
    <property type="project" value="UniProtKB-SubCell"/>
</dbReference>
<dbReference type="InterPro" id="IPR043597">
    <property type="entry name" value="TPH_dom"/>
</dbReference>
<keyword evidence="5" id="KW-0963">Cytoplasm</keyword>
<evidence type="ECO:0000313" key="16">
    <source>
        <dbReference type="EMBL" id="KZC08107.1"/>
    </source>
</evidence>
<keyword evidence="17" id="KW-1185">Reference proteome</keyword>
<comment type="subcellular location">
    <subcellularLocation>
        <location evidence="2">Cytoplasm</location>
        <location evidence="2">Cytoskeleton</location>
        <location evidence="2">Flagellum axoneme</location>
    </subcellularLocation>
    <subcellularLocation>
        <location evidence="1">Nucleus</location>
    </subcellularLocation>
</comment>
<evidence type="ECO:0000259" key="15">
    <source>
        <dbReference type="Pfam" id="PF13868"/>
    </source>
</evidence>
<feature type="coiled-coil region" evidence="14">
    <location>
        <begin position="56"/>
        <end position="83"/>
    </location>
</feature>
<dbReference type="STRING" id="178035.A0A154P8B3"/>
<reference evidence="16 17" key="1">
    <citation type="submission" date="2015-07" db="EMBL/GenBank/DDBJ databases">
        <title>The genome of Dufourea novaeangliae.</title>
        <authorList>
            <person name="Pan H."/>
            <person name="Kapheim K."/>
        </authorList>
    </citation>
    <scope>NUCLEOTIDE SEQUENCE [LARGE SCALE GENOMIC DNA]</scope>
    <source>
        <strain evidence="16">0120121106</strain>
        <tissue evidence="16">Whole body</tissue>
    </source>
</reference>
<dbReference type="InterPro" id="IPR026504">
    <property type="entry name" value="MNS1"/>
</dbReference>
<protein>
    <recommendedName>
        <fullName evidence="4">Meiosis-specific nuclear structural protein 1</fullName>
    </recommendedName>
</protein>
<evidence type="ECO:0000256" key="13">
    <source>
        <dbReference type="ARBA" id="ARBA00046114"/>
    </source>
</evidence>
<evidence type="ECO:0000256" key="1">
    <source>
        <dbReference type="ARBA" id="ARBA00004123"/>
    </source>
</evidence>
<evidence type="ECO:0000313" key="17">
    <source>
        <dbReference type="Proteomes" id="UP000076502"/>
    </source>
</evidence>
<evidence type="ECO:0000256" key="14">
    <source>
        <dbReference type="SAM" id="Coils"/>
    </source>
</evidence>
<gene>
    <name evidence="16" type="ORF">WN55_10873</name>
</gene>
<keyword evidence="12" id="KW-0966">Cell projection</keyword>
<comment type="similarity">
    <text evidence="3">Belongs to the MNS1 family.</text>
</comment>
<comment type="function">
    <text evidence="13">Microtubule inner protein (MIP) part of the dynein-decorated doublet microtubules (DMTs) in cilia axoneme, which is required for motile cilia beating. May play a role in the control of meiotic division and germ cell differentiation through regulation of pairing and recombination during meiosis. Required for sperm flagella assembly. May play a role in the assembly and function of the outer dynein arm-docking complex (ODA-DC). ODA-DC mediates outer dynein arms (ODA) binding onto the axonemal doublet microtubules.</text>
</comment>
<sequence>MNDDCTARQRRRSSRTRESYDEIAELEAELRRAYTAKELRAQFVERETERYIEKVRNQHAAKLMRLEERAAMEEDLRQRSEIRQNTEDYRRQLTGQMTRKQEERGVMMEEARREREILTEVDRMREQCEKFRAFKAKNELADSIRRERLIVQEMKIIRCQEEMEAETRKFIEDKEYLQEIERRTIEAKEFRKEQARNRERAIREIAKILMDVNSRKEEREMVIVELMAEDVKRELLIKEQESMTRRKKLRDQLAADLEEQIVFTEQCKVRFVEQDRAFAEEIMRMIAEDERTARLTAEARRRVQLQYREDLVRLIETRKRIREDEVARMEEIAEKRNERERINLERVREERKRLLEKHASNVIDFLDKSILTEEEEDIVARTLE</sequence>
<evidence type="ECO:0000256" key="3">
    <source>
        <dbReference type="ARBA" id="ARBA00009158"/>
    </source>
</evidence>
<dbReference type="OrthoDB" id="197839at2759"/>
<evidence type="ECO:0000256" key="2">
    <source>
        <dbReference type="ARBA" id="ARBA00004611"/>
    </source>
</evidence>
<keyword evidence="9" id="KW-0206">Cytoskeleton</keyword>
<dbReference type="Proteomes" id="UP000076502">
    <property type="component" value="Unassembled WGS sequence"/>
</dbReference>
<dbReference type="PANTHER" id="PTHR19265">
    <property type="entry name" value="MEIOSIS-SPECIFIC NUCLEAR STRUCTURAL PROTEIN 1"/>
    <property type="match status" value="1"/>
</dbReference>
<evidence type="ECO:0000256" key="9">
    <source>
        <dbReference type="ARBA" id="ARBA00023212"/>
    </source>
</evidence>
<keyword evidence="7 14" id="KW-0175">Coiled coil</keyword>
<proteinExistence type="inferred from homology"/>
<feature type="domain" description="Trichohyalin-plectin-homology" evidence="15">
    <location>
        <begin position="17"/>
        <end position="367"/>
    </location>
</feature>
<evidence type="ECO:0000256" key="4">
    <source>
        <dbReference type="ARBA" id="ARBA00014813"/>
    </source>
</evidence>
<evidence type="ECO:0000256" key="6">
    <source>
        <dbReference type="ARBA" id="ARBA00022846"/>
    </source>
</evidence>
<dbReference type="Pfam" id="PF13868">
    <property type="entry name" value="TPH"/>
    <property type="match status" value="1"/>
</dbReference>
<dbReference type="GO" id="GO:0044782">
    <property type="term" value="P:cilium organization"/>
    <property type="evidence" value="ECO:0007669"/>
    <property type="project" value="TreeGrafter"/>
</dbReference>